<dbReference type="Proteomes" id="UP000260814">
    <property type="component" value="Unassembled WGS sequence"/>
</dbReference>
<proteinExistence type="predicted"/>
<dbReference type="EMBL" id="QSTW01000013">
    <property type="protein sequence ID" value="RGM90319.1"/>
    <property type="molecule type" value="Genomic_DNA"/>
</dbReference>
<dbReference type="AlphaFoldDB" id="A0A3E4Z709"/>
<comment type="caution">
    <text evidence="2">The sequence shown here is derived from an EMBL/GenBank/DDBJ whole genome shotgun (WGS) entry which is preliminary data.</text>
</comment>
<feature type="region of interest" description="Disordered" evidence="1">
    <location>
        <begin position="31"/>
        <end position="65"/>
    </location>
</feature>
<evidence type="ECO:0000313" key="3">
    <source>
        <dbReference type="Proteomes" id="UP000260814"/>
    </source>
</evidence>
<sequence>MCEKKKFAADAKKLKNVTKKIMKIYLHDERKTRTKRKAQRKNAAPHTYAGTAFQRKEKSNIYNKV</sequence>
<accession>A0A3E4Z709</accession>
<reference evidence="2 3" key="1">
    <citation type="submission" date="2018-08" db="EMBL/GenBank/DDBJ databases">
        <title>A genome reference for cultivated species of the human gut microbiota.</title>
        <authorList>
            <person name="Zou Y."/>
            <person name="Xue W."/>
            <person name="Luo G."/>
        </authorList>
    </citation>
    <scope>NUCLEOTIDE SEQUENCE [LARGE SCALE GENOMIC DNA]</scope>
    <source>
        <strain evidence="2 3">OM06-2</strain>
    </source>
</reference>
<evidence type="ECO:0000256" key="1">
    <source>
        <dbReference type="SAM" id="MobiDB-lite"/>
    </source>
</evidence>
<organism evidence="2 3">
    <name type="scientific">Phocaeicola plebeius</name>
    <dbReference type="NCBI Taxonomy" id="310297"/>
    <lineage>
        <taxon>Bacteria</taxon>
        <taxon>Pseudomonadati</taxon>
        <taxon>Bacteroidota</taxon>
        <taxon>Bacteroidia</taxon>
        <taxon>Bacteroidales</taxon>
        <taxon>Bacteroidaceae</taxon>
        <taxon>Phocaeicola</taxon>
    </lineage>
</organism>
<name>A0A3E4Z709_9BACT</name>
<protein>
    <submittedName>
        <fullName evidence="2">Uncharacterized protein</fullName>
    </submittedName>
</protein>
<evidence type="ECO:0000313" key="2">
    <source>
        <dbReference type="EMBL" id="RGM90319.1"/>
    </source>
</evidence>
<gene>
    <name evidence="2" type="ORF">DXB87_10485</name>
</gene>